<sequence length="280" mass="30550">MIRDKSRMIRDKVCGSINRVQSSGTRFVAVSTEYNHQGQETNNLLPTPVCVPGWSDGKIRAFTPLTGTSMFTIHNAHPLGVMVLQMTADCRRIVSGGKEGDVRIWSLHPNGTQNLDFILKEHKGAITDLKIHPNDRACLTTSVDGTCIIWDLGTYTRSQVVFTSNPLLCGCWGLEGLQVVAAGASRQLLYMEAYNGVVVRELEVSRCSPVTCLATSPDCCFLVTGSEDKLLKVWRYKEGEVVYLGVEHSAAVSGVAVAPDGRHLVSVGLDGAVLIWDFPQ</sequence>
<protein>
    <submittedName>
        <fullName evidence="4">WDR16</fullName>
    </submittedName>
</protein>
<proteinExistence type="predicted"/>
<dbReference type="InterPro" id="IPR019775">
    <property type="entry name" value="WD40_repeat_CS"/>
</dbReference>
<dbReference type="PANTHER" id="PTHR19848:SF8">
    <property type="entry name" value="F-BOX AND WD REPEAT DOMAIN CONTAINING 7"/>
    <property type="match status" value="1"/>
</dbReference>
<dbReference type="PANTHER" id="PTHR19848">
    <property type="entry name" value="WD40 REPEAT PROTEIN"/>
    <property type="match status" value="1"/>
</dbReference>
<evidence type="ECO:0000313" key="4">
    <source>
        <dbReference type="EMBL" id="UYV76928.1"/>
    </source>
</evidence>
<evidence type="ECO:0000256" key="1">
    <source>
        <dbReference type="ARBA" id="ARBA00022574"/>
    </source>
</evidence>
<dbReference type="EMBL" id="CP092876">
    <property type="protein sequence ID" value="UYV76928.1"/>
    <property type="molecule type" value="Genomic_DNA"/>
</dbReference>
<keyword evidence="5" id="KW-1185">Reference proteome</keyword>
<dbReference type="PROSITE" id="PS00678">
    <property type="entry name" value="WD_REPEATS_1"/>
    <property type="match status" value="2"/>
</dbReference>
<dbReference type="PROSITE" id="PS50082">
    <property type="entry name" value="WD_REPEATS_2"/>
    <property type="match status" value="4"/>
</dbReference>
<reference evidence="4 5" key="1">
    <citation type="submission" date="2022-01" db="EMBL/GenBank/DDBJ databases">
        <title>A chromosomal length assembly of Cordylochernes scorpioides.</title>
        <authorList>
            <person name="Zeh D."/>
            <person name="Zeh J."/>
        </authorList>
    </citation>
    <scope>NUCLEOTIDE SEQUENCE [LARGE SCALE GENOMIC DNA]</scope>
    <source>
        <strain evidence="4">IN4F17</strain>
        <tissue evidence="4">Whole Body</tissue>
    </source>
</reference>
<dbReference type="InterPro" id="IPR020472">
    <property type="entry name" value="WD40_PAC1"/>
</dbReference>
<dbReference type="PROSITE" id="PS50294">
    <property type="entry name" value="WD_REPEATS_REGION"/>
    <property type="match status" value="2"/>
</dbReference>
<dbReference type="Pfam" id="PF00400">
    <property type="entry name" value="WD40"/>
    <property type="match status" value="4"/>
</dbReference>
<dbReference type="SUPFAM" id="SSF50978">
    <property type="entry name" value="WD40 repeat-like"/>
    <property type="match status" value="1"/>
</dbReference>
<evidence type="ECO:0000256" key="3">
    <source>
        <dbReference type="PROSITE-ProRule" id="PRU00221"/>
    </source>
</evidence>
<organism evidence="4 5">
    <name type="scientific">Cordylochernes scorpioides</name>
    <dbReference type="NCBI Taxonomy" id="51811"/>
    <lineage>
        <taxon>Eukaryota</taxon>
        <taxon>Metazoa</taxon>
        <taxon>Ecdysozoa</taxon>
        <taxon>Arthropoda</taxon>
        <taxon>Chelicerata</taxon>
        <taxon>Arachnida</taxon>
        <taxon>Pseudoscorpiones</taxon>
        <taxon>Cheliferoidea</taxon>
        <taxon>Chernetidae</taxon>
        <taxon>Cordylochernes</taxon>
    </lineage>
</organism>
<keyword evidence="2" id="KW-0677">Repeat</keyword>
<dbReference type="Gene3D" id="2.130.10.10">
    <property type="entry name" value="YVTN repeat-like/Quinoprotein amine dehydrogenase"/>
    <property type="match status" value="2"/>
</dbReference>
<name>A0ABY6L7C6_9ARAC</name>
<dbReference type="InterPro" id="IPR015943">
    <property type="entry name" value="WD40/YVTN_repeat-like_dom_sf"/>
</dbReference>
<dbReference type="PRINTS" id="PR00320">
    <property type="entry name" value="GPROTEINBRPT"/>
</dbReference>
<feature type="repeat" description="WD" evidence="3">
    <location>
        <begin position="74"/>
        <end position="107"/>
    </location>
</feature>
<feature type="repeat" description="WD" evidence="3">
    <location>
        <begin position="245"/>
        <end position="280"/>
    </location>
</feature>
<feature type="repeat" description="WD" evidence="3">
    <location>
        <begin position="210"/>
        <end position="244"/>
    </location>
</feature>
<dbReference type="InterPro" id="IPR036322">
    <property type="entry name" value="WD40_repeat_dom_sf"/>
</dbReference>
<dbReference type="InterPro" id="IPR001680">
    <property type="entry name" value="WD40_rpt"/>
</dbReference>
<dbReference type="Proteomes" id="UP001235939">
    <property type="component" value="Chromosome 14"/>
</dbReference>
<dbReference type="SMART" id="SM00320">
    <property type="entry name" value="WD40"/>
    <property type="match status" value="4"/>
</dbReference>
<accession>A0ABY6L7C6</accession>
<gene>
    <name evidence="4" type="ORF">LAZ67_14002420</name>
</gene>
<feature type="repeat" description="WD" evidence="3">
    <location>
        <begin position="119"/>
        <end position="160"/>
    </location>
</feature>
<evidence type="ECO:0000256" key="2">
    <source>
        <dbReference type="ARBA" id="ARBA00022737"/>
    </source>
</evidence>
<keyword evidence="1 3" id="KW-0853">WD repeat</keyword>
<evidence type="ECO:0000313" key="5">
    <source>
        <dbReference type="Proteomes" id="UP001235939"/>
    </source>
</evidence>